<feature type="chain" id="PRO_5038373572" evidence="1">
    <location>
        <begin position="24"/>
        <end position="255"/>
    </location>
</feature>
<proteinExistence type="predicted"/>
<reference evidence="3" key="2">
    <citation type="journal article" date="2021" name="PeerJ">
        <title>Extensive microbial diversity within the chicken gut microbiome revealed by metagenomics and culture.</title>
        <authorList>
            <person name="Gilroy R."/>
            <person name="Ravi A."/>
            <person name="Getino M."/>
            <person name="Pursley I."/>
            <person name="Horton D.L."/>
            <person name="Alikhan N.F."/>
            <person name="Baker D."/>
            <person name="Gharbi K."/>
            <person name="Hall N."/>
            <person name="Watson M."/>
            <person name="Adriaenssens E.M."/>
            <person name="Foster-Nyarko E."/>
            <person name="Jarju S."/>
            <person name="Secka A."/>
            <person name="Antonio M."/>
            <person name="Oren A."/>
            <person name="Chaudhuri R.R."/>
            <person name="La Ragione R."/>
            <person name="Hildebrand F."/>
            <person name="Pallen M.J."/>
        </authorList>
    </citation>
    <scope>NUCLEOTIDE SEQUENCE</scope>
    <source>
        <strain evidence="3">B1-3475</strain>
    </source>
</reference>
<dbReference type="Proteomes" id="UP000823617">
    <property type="component" value="Unassembled WGS sequence"/>
</dbReference>
<feature type="signal peptide" evidence="1">
    <location>
        <begin position="1"/>
        <end position="23"/>
    </location>
</feature>
<dbReference type="EMBL" id="JADIMK010000071">
    <property type="protein sequence ID" value="MBO8456089.1"/>
    <property type="molecule type" value="Genomic_DNA"/>
</dbReference>
<gene>
    <name evidence="3" type="ORF">IAC08_06775</name>
</gene>
<name>A0A9D9HLL4_9BACT</name>
<dbReference type="Pfam" id="PF10988">
    <property type="entry name" value="DUF2807"/>
    <property type="match status" value="1"/>
</dbReference>
<accession>A0A9D9HLL4</accession>
<keyword evidence="1" id="KW-0732">Signal</keyword>
<evidence type="ECO:0000313" key="3">
    <source>
        <dbReference type="EMBL" id="MBO8456089.1"/>
    </source>
</evidence>
<sequence length="255" mass="25905">MKRYFAAASAALLLLAGCSGEPAGDFITKTSSIDTGYTSLDISGAIEVTYSFTADEMTVYGQENLLKYFRAENEDGTLSLYVEANRVYNAKPIEVVLPGSMVLSSVSVTGASTFDSAMPLAATAFSVSVSGASEFVSDIEVASDLTYVVSGASKVTGSVTGKSAVVGVSGASKADLSGKVTALHLDVSGASSFVGKTDGLFEADEASCDISGASKAELTVNNTISGSVSGASLLTYYGSATSTVSVTGDSSIDHR</sequence>
<reference evidence="3" key="1">
    <citation type="submission" date="2020-10" db="EMBL/GenBank/DDBJ databases">
        <authorList>
            <person name="Gilroy R."/>
        </authorList>
    </citation>
    <scope>NUCLEOTIDE SEQUENCE</scope>
    <source>
        <strain evidence="3">B1-3475</strain>
    </source>
</reference>
<evidence type="ECO:0000256" key="1">
    <source>
        <dbReference type="SAM" id="SignalP"/>
    </source>
</evidence>
<protein>
    <submittedName>
        <fullName evidence="3">DUF2807 domain-containing protein</fullName>
    </submittedName>
</protein>
<dbReference type="InterPro" id="IPR021255">
    <property type="entry name" value="DUF2807"/>
</dbReference>
<dbReference type="Gene3D" id="2.160.20.120">
    <property type="match status" value="1"/>
</dbReference>
<organism evidence="3 4">
    <name type="scientific">Candidatus Cryptobacteroides intestinigallinarum</name>
    <dbReference type="NCBI Taxonomy" id="2840767"/>
    <lineage>
        <taxon>Bacteria</taxon>
        <taxon>Pseudomonadati</taxon>
        <taxon>Bacteroidota</taxon>
        <taxon>Bacteroidia</taxon>
        <taxon>Bacteroidales</taxon>
        <taxon>Candidatus Cryptobacteroides</taxon>
    </lineage>
</organism>
<dbReference type="AlphaFoldDB" id="A0A9D9HLL4"/>
<evidence type="ECO:0000313" key="4">
    <source>
        <dbReference type="Proteomes" id="UP000823617"/>
    </source>
</evidence>
<feature type="domain" description="Putative auto-transporter adhesin head GIN" evidence="2">
    <location>
        <begin position="37"/>
        <end position="240"/>
    </location>
</feature>
<comment type="caution">
    <text evidence="3">The sequence shown here is derived from an EMBL/GenBank/DDBJ whole genome shotgun (WGS) entry which is preliminary data.</text>
</comment>
<dbReference type="PROSITE" id="PS51257">
    <property type="entry name" value="PROKAR_LIPOPROTEIN"/>
    <property type="match status" value="1"/>
</dbReference>
<evidence type="ECO:0000259" key="2">
    <source>
        <dbReference type="Pfam" id="PF10988"/>
    </source>
</evidence>